<dbReference type="PANTHER" id="PTHR44845:SF6">
    <property type="entry name" value="BETA-ALANINE-ACTIVATING ENZYME"/>
    <property type="match status" value="1"/>
</dbReference>
<dbReference type="PROSITE" id="PS50075">
    <property type="entry name" value="CARRIER"/>
    <property type="match status" value="2"/>
</dbReference>
<dbReference type="InterPro" id="IPR029058">
    <property type="entry name" value="AB_hydrolase_fold"/>
</dbReference>
<proteinExistence type="inferred from homology"/>
<dbReference type="Pfam" id="PF00550">
    <property type="entry name" value="PP-binding"/>
    <property type="match status" value="2"/>
</dbReference>
<dbReference type="CDD" id="cd05235">
    <property type="entry name" value="SDR_e1"/>
    <property type="match status" value="1"/>
</dbReference>
<dbReference type="SUPFAM" id="SSF52777">
    <property type="entry name" value="CoA-dependent acyltransferases"/>
    <property type="match status" value="2"/>
</dbReference>
<comment type="cofactor">
    <cofactor evidence="1">
        <name>pantetheine 4'-phosphate</name>
        <dbReference type="ChEBI" id="CHEBI:47942"/>
    </cofactor>
</comment>
<keyword evidence="5" id="KW-0436">Ligase</keyword>
<dbReference type="InterPro" id="IPR001242">
    <property type="entry name" value="Condensation_dom"/>
</dbReference>
<evidence type="ECO:0000313" key="7">
    <source>
        <dbReference type="EMBL" id="RUR79600.1"/>
    </source>
</evidence>
<keyword evidence="4" id="KW-0597">Phosphoprotein</keyword>
<dbReference type="Gene3D" id="2.30.38.10">
    <property type="entry name" value="Luciferase, Domain 3"/>
    <property type="match status" value="1"/>
</dbReference>
<dbReference type="FunFam" id="3.40.50.12780:FF:000012">
    <property type="entry name" value="Non-ribosomal peptide synthetase"/>
    <property type="match status" value="1"/>
</dbReference>
<dbReference type="GO" id="GO:0016874">
    <property type="term" value="F:ligase activity"/>
    <property type="evidence" value="ECO:0007669"/>
    <property type="project" value="UniProtKB-KW"/>
</dbReference>
<dbReference type="Gene3D" id="3.30.559.30">
    <property type="entry name" value="Nonribosomal peptide synthetase, condensation domain"/>
    <property type="match status" value="1"/>
</dbReference>
<dbReference type="InterPro" id="IPR009081">
    <property type="entry name" value="PP-bd_ACP"/>
</dbReference>
<dbReference type="InterPro" id="IPR020845">
    <property type="entry name" value="AMP-binding_CS"/>
</dbReference>
<dbReference type="GO" id="GO:0031177">
    <property type="term" value="F:phosphopantetheine binding"/>
    <property type="evidence" value="ECO:0007669"/>
    <property type="project" value="InterPro"/>
</dbReference>
<dbReference type="Pfam" id="PF00668">
    <property type="entry name" value="Condensation"/>
    <property type="match status" value="1"/>
</dbReference>
<dbReference type="RefSeq" id="WP_016877276.1">
    <property type="nucleotide sequence ID" value="NZ_AJLN01000051.1"/>
</dbReference>
<dbReference type="InterPro" id="IPR010080">
    <property type="entry name" value="Thioester_reductase-like_dom"/>
</dbReference>
<dbReference type="InterPro" id="IPR010071">
    <property type="entry name" value="AA_adenyl_dom"/>
</dbReference>
<keyword evidence="8" id="KW-1185">Reference proteome</keyword>
<dbReference type="SUPFAM" id="SSF51735">
    <property type="entry name" value="NAD(P)-binding Rossmann-fold domains"/>
    <property type="match status" value="1"/>
</dbReference>
<dbReference type="CDD" id="cd19531">
    <property type="entry name" value="LCL_NRPS-like"/>
    <property type="match status" value="1"/>
</dbReference>
<dbReference type="Proteomes" id="UP000268857">
    <property type="component" value="Unassembled WGS sequence"/>
</dbReference>
<reference evidence="7 8" key="1">
    <citation type="journal article" date="2019" name="Genome Biol. Evol.">
        <title>Day and night: Metabolic profiles and evolutionary relationships of six axenic non-marine cyanobacteria.</title>
        <authorList>
            <person name="Will S.E."/>
            <person name="Henke P."/>
            <person name="Boedeker C."/>
            <person name="Huang S."/>
            <person name="Brinkmann H."/>
            <person name="Rohde M."/>
            <person name="Jarek M."/>
            <person name="Friedl T."/>
            <person name="Seufert S."/>
            <person name="Schumacher M."/>
            <person name="Overmann J."/>
            <person name="Neumann-Schaal M."/>
            <person name="Petersen J."/>
        </authorList>
    </citation>
    <scope>NUCLEOTIDE SEQUENCE [LARGE SCALE GENOMIC DNA]</scope>
    <source>
        <strain evidence="7 8">PCC 6912</strain>
    </source>
</reference>
<dbReference type="SMART" id="SM01294">
    <property type="entry name" value="PKS_PP_betabranch"/>
    <property type="match status" value="1"/>
</dbReference>
<dbReference type="FunFam" id="3.40.50.980:FF:000001">
    <property type="entry name" value="Non-ribosomal peptide synthetase"/>
    <property type="match status" value="1"/>
</dbReference>
<dbReference type="GO" id="GO:0043041">
    <property type="term" value="P:amino acid activation for nonribosomal peptide biosynthetic process"/>
    <property type="evidence" value="ECO:0007669"/>
    <property type="project" value="UniProtKB-ARBA"/>
</dbReference>
<name>A0A3S0XWU3_CHLFR</name>
<dbReference type="InterPro" id="IPR036291">
    <property type="entry name" value="NAD(P)-bd_dom_sf"/>
</dbReference>
<evidence type="ECO:0000256" key="2">
    <source>
        <dbReference type="ARBA" id="ARBA00006432"/>
    </source>
</evidence>
<gene>
    <name evidence="7" type="ORF">PCC6912_31360</name>
</gene>
<dbReference type="Pfam" id="PF07993">
    <property type="entry name" value="NAD_binding_4"/>
    <property type="match status" value="1"/>
</dbReference>
<dbReference type="InterPro" id="IPR025110">
    <property type="entry name" value="AMP-bd_C"/>
</dbReference>
<feature type="domain" description="Carrier" evidence="6">
    <location>
        <begin position="1076"/>
        <end position="1151"/>
    </location>
</feature>
<evidence type="ECO:0000256" key="3">
    <source>
        <dbReference type="ARBA" id="ARBA00022450"/>
    </source>
</evidence>
<comment type="similarity">
    <text evidence="2">Belongs to the ATP-dependent AMP-binding enzyme family.</text>
</comment>
<dbReference type="Pfam" id="PF00501">
    <property type="entry name" value="AMP-binding"/>
    <property type="match status" value="1"/>
</dbReference>
<organism evidence="7 8">
    <name type="scientific">Chlorogloeopsis fritschii PCC 6912</name>
    <dbReference type="NCBI Taxonomy" id="211165"/>
    <lineage>
        <taxon>Bacteria</taxon>
        <taxon>Bacillati</taxon>
        <taxon>Cyanobacteriota</taxon>
        <taxon>Cyanophyceae</taxon>
        <taxon>Nostocales</taxon>
        <taxon>Chlorogloeopsidaceae</taxon>
        <taxon>Chlorogloeopsis</taxon>
    </lineage>
</organism>
<feature type="domain" description="Carrier" evidence="6">
    <location>
        <begin position="12"/>
        <end position="87"/>
    </location>
</feature>
<comment type="caution">
    <text evidence="7">The sequence shown here is derived from an EMBL/GenBank/DDBJ whole genome shotgun (WGS) entry which is preliminary data.</text>
</comment>
<dbReference type="CDD" id="cd12115">
    <property type="entry name" value="A_NRPS_Sfm_like"/>
    <property type="match status" value="1"/>
</dbReference>
<evidence type="ECO:0000256" key="4">
    <source>
        <dbReference type="ARBA" id="ARBA00022553"/>
    </source>
</evidence>
<accession>A0A3S0XWU3</accession>
<dbReference type="OrthoDB" id="473401at2"/>
<dbReference type="Gene3D" id="3.30.559.10">
    <property type="entry name" value="Chloramphenicol acetyltransferase-like domain"/>
    <property type="match status" value="1"/>
</dbReference>
<dbReference type="FunFam" id="2.30.38.10:FF:000001">
    <property type="entry name" value="Non-ribosomal peptide synthetase PvdI"/>
    <property type="match status" value="1"/>
</dbReference>
<dbReference type="InterPro" id="IPR020806">
    <property type="entry name" value="PKS_PP-bd"/>
</dbReference>
<keyword evidence="3" id="KW-0596">Phosphopantetheine</keyword>
<dbReference type="PANTHER" id="PTHR44845">
    <property type="entry name" value="CARRIER DOMAIN-CONTAINING PROTEIN"/>
    <property type="match status" value="1"/>
</dbReference>
<dbReference type="FunFam" id="3.30.300.30:FF:000010">
    <property type="entry name" value="Enterobactin synthetase component F"/>
    <property type="match status" value="1"/>
</dbReference>
<dbReference type="SUPFAM" id="SSF56801">
    <property type="entry name" value="Acetyl-CoA synthetase-like"/>
    <property type="match status" value="1"/>
</dbReference>
<dbReference type="SMART" id="SM00823">
    <property type="entry name" value="PKS_PP"/>
    <property type="match status" value="2"/>
</dbReference>
<dbReference type="Gene3D" id="3.40.50.1820">
    <property type="entry name" value="alpha/beta hydrolase"/>
    <property type="match status" value="1"/>
</dbReference>
<dbReference type="Pfam" id="PF13193">
    <property type="entry name" value="AMP-binding_C"/>
    <property type="match status" value="1"/>
</dbReference>
<dbReference type="Gene3D" id="1.10.1200.10">
    <property type="entry name" value="ACP-like"/>
    <property type="match status" value="1"/>
</dbReference>
<dbReference type="FunFam" id="1.10.1200.10:FF:000005">
    <property type="entry name" value="Nonribosomal peptide synthetase 1"/>
    <property type="match status" value="1"/>
</dbReference>
<dbReference type="Gene3D" id="3.30.300.30">
    <property type="match status" value="1"/>
</dbReference>
<dbReference type="Gene3D" id="3.40.50.980">
    <property type="match status" value="2"/>
</dbReference>
<dbReference type="GO" id="GO:0044550">
    <property type="term" value="P:secondary metabolite biosynthetic process"/>
    <property type="evidence" value="ECO:0007669"/>
    <property type="project" value="UniProtKB-ARBA"/>
</dbReference>
<dbReference type="NCBIfam" id="TIGR01746">
    <property type="entry name" value="Thioester-redct"/>
    <property type="match status" value="1"/>
</dbReference>
<dbReference type="InterPro" id="IPR036736">
    <property type="entry name" value="ACP-like_sf"/>
</dbReference>
<dbReference type="NCBIfam" id="TIGR01733">
    <property type="entry name" value="AA-adenyl-dom"/>
    <property type="match status" value="1"/>
</dbReference>
<sequence>MTAQADVLITPEQVQTTLCQILAEALKLESSEIDIHMPFLEMGASSLVLVDVFRVVSETFGVRPSMRKVFDNYTNIKLLSGYIIELLQSQTATSGDDIENLVAASEKSAPQEFTQMPLTEMQKQIWFLARYSEGASSAYHETAILKLDGALDWQALQQAFQTVVNRHEALRTTLSLDEDSQRIASSVNFEVPLTDFSDFTPGELQQQVASWLAHEGKRAFDMEKSLFRASVLKLHSNVHLLVVTGHALIVDKRSLTLVLSEVGSLYTERINGTPVKLEEPIQFRNYTELLKKQQLSPEFQEAEAYWLQQYRDGIPNLDLPLDAPRPAVKSYRGSRLVIPFDASLVSSLKTWSSQHSSTLFITFLAAFNVFLHRLTQQDDFVVGVFSQGGSLQASTEKLVANTINPLSLRTKVDDSLAFSEYLATLRSSVLNAFDRQDYPFASLIQKLNPDRDQSRSVMFTVSMDMEAPAALPQFGNLQVETVTTPIQYTRYDLSLSLVGSEENLQLQCDYSTDLLDSKTVRRWMLNFKTLIKAIAQDCADPIYKLPLLSEADYQKLLFEWNQTDKVYPQNLTIHELIEQQCEKTSGSTAIIFGQERWTYQQLNHRANQIARYLQALGVQPGTMVGICLERSADLVAGLLAILKAGATYVPLDPAYPKQRLSFMLEDAGVSVLLTQAKLSSHLPEQSRAKIICIDTEASEIAKYQADNLHQQVSPENLAYVIYTSGSTGTPKGVGIEHRSAVNFLFWAMETFDAQERSGVLFSTSVCFDLSIFELFFPLACGGKVIVAENALHLASLPAATEVTLINTVPSAIAELLRQNVIPNSVRSVNLAGEALANNLAQAVYNQTSVEKVYNLYGPTESTTYSTFTLIEKGATESTTIGRPVTNTKVYIVDKYLQPVPIGVAGELLLGGTGLARGYLNRPEATAEKFIANPFAPHISSRLYKTGDLVRYLEDGRIAYLGRIDHQVKIRGFRIELGEIESVLLNHSAVQETVVVAREGASGDKKLIAYLVINQDRSTTANELQMFLKEKLPEYMVPASFVILEQMPRTPNGKVDRKALPIPDSLNQMGLGNTYVPPRTPTEEILTHIWADVLGIERVGIHDDFFALGGHSLLMTPLTLKIRQMFQIKLSMREFFAEPTVAELAKKIDKLREEQAAAATTVNPQIYDQTGPAVQKRFQFLNQEALLDPVINSGGLVYEPKPTADKIFLTGATGFVGVHVLQQFLKQSKADIYCLVRCTQPQEGKAKIIKSLKHFHLWDDSYESRILAVKGDLSQEGLGIAQNEWEFLSQDIDMIFHNGGAVNFIYPYQALKPINVNGTREIIKLGFKNKIKPVHFVSTVAIWPMGAHRVFANDSSIDHNLHLNMAYDETKWVGEKMLLQARDRGLPVTIYRPGEVSGHSETGMCIPQHFIYAILAGSIQMQAMPIANCLIDLTPVDYVAKAMSYLSLQPQSLGKAFHITNPSPIHSTQIYTWLRSVGYRFEELPLEEWRHKLMSSSNFAENALYPYAAVLEEFHEVHLNFPRFDCQQTLQALDGSSVQCSEVNEKLLSTYKDFFIRVGFLPEPQALLV</sequence>
<dbReference type="Gene3D" id="3.40.50.720">
    <property type="entry name" value="NAD(P)-binding Rossmann-like Domain"/>
    <property type="match status" value="1"/>
</dbReference>
<dbReference type="EMBL" id="RSCJ01000012">
    <property type="protein sequence ID" value="RUR79600.1"/>
    <property type="molecule type" value="Genomic_DNA"/>
</dbReference>
<dbReference type="InterPro" id="IPR023213">
    <property type="entry name" value="CAT-like_dom_sf"/>
</dbReference>
<dbReference type="GO" id="GO:0008610">
    <property type="term" value="P:lipid biosynthetic process"/>
    <property type="evidence" value="ECO:0007669"/>
    <property type="project" value="UniProtKB-ARBA"/>
</dbReference>
<evidence type="ECO:0000313" key="8">
    <source>
        <dbReference type="Proteomes" id="UP000268857"/>
    </source>
</evidence>
<dbReference type="SUPFAM" id="SSF47336">
    <property type="entry name" value="ACP-like"/>
    <property type="match status" value="2"/>
</dbReference>
<dbReference type="InterPro" id="IPR013120">
    <property type="entry name" value="FAR_NAD-bd"/>
</dbReference>
<protein>
    <recommendedName>
        <fullName evidence="6">Carrier domain-containing protein</fullName>
    </recommendedName>
</protein>
<dbReference type="InterPro" id="IPR000873">
    <property type="entry name" value="AMP-dep_synth/lig_dom"/>
</dbReference>
<dbReference type="PROSITE" id="PS00455">
    <property type="entry name" value="AMP_BINDING"/>
    <property type="match status" value="1"/>
</dbReference>
<evidence type="ECO:0000259" key="6">
    <source>
        <dbReference type="PROSITE" id="PS50075"/>
    </source>
</evidence>
<evidence type="ECO:0000256" key="5">
    <source>
        <dbReference type="ARBA" id="ARBA00022598"/>
    </source>
</evidence>
<dbReference type="STRING" id="211165.GCA_000317285_01639"/>
<evidence type="ECO:0000256" key="1">
    <source>
        <dbReference type="ARBA" id="ARBA00001957"/>
    </source>
</evidence>
<dbReference type="InterPro" id="IPR045851">
    <property type="entry name" value="AMP-bd_C_sf"/>
</dbReference>